<dbReference type="OrthoDB" id="1436925at2"/>
<name>A0A3P1BU19_9BACT</name>
<dbReference type="AlphaFoldDB" id="A0A3P1BU19"/>
<proteinExistence type="predicted"/>
<protein>
    <recommendedName>
        <fullName evidence="3">Viral A-type inclusion protein</fullName>
    </recommendedName>
</protein>
<reference evidence="1 2" key="1">
    <citation type="submission" date="2018-11" db="EMBL/GenBank/DDBJ databases">
        <authorList>
            <person name="Zhou Z."/>
            <person name="Wang G."/>
        </authorList>
    </citation>
    <scope>NUCLEOTIDE SEQUENCE [LARGE SCALE GENOMIC DNA]</scope>
    <source>
        <strain evidence="1 2">KCTC52004</strain>
    </source>
</reference>
<dbReference type="Proteomes" id="UP000271925">
    <property type="component" value="Unassembled WGS sequence"/>
</dbReference>
<keyword evidence="2" id="KW-1185">Reference proteome</keyword>
<evidence type="ECO:0008006" key="3">
    <source>
        <dbReference type="Google" id="ProtNLM"/>
    </source>
</evidence>
<accession>A0A3P1BU19</accession>
<evidence type="ECO:0000313" key="2">
    <source>
        <dbReference type="Proteomes" id="UP000271925"/>
    </source>
</evidence>
<evidence type="ECO:0000313" key="1">
    <source>
        <dbReference type="EMBL" id="RRB04547.1"/>
    </source>
</evidence>
<sequence length="155" mass="17751">MKNDKSTVLAIGFLFLFNWACESNKQAETHHHHQPDSSIQTALPGPVAELEKDVLAIHDSLMDRMSEMMQLQEDVSLKLQKAGGQTQERGLQILQQLKETDERMTDWMHHYKGDTLPQLDEKNGVAYLKGQQAKVNKLSQRMRKSMADAQTYLKE</sequence>
<dbReference type="EMBL" id="RQJO01000008">
    <property type="protein sequence ID" value="RRB04547.1"/>
    <property type="molecule type" value="Genomic_DNA"/>
</dbReference>
<dbReference type="RefSeq" id="WP_124875379.1">
    <property type="nucleotide sequence ID" value="NZ_RQJO01000008.1"/>
</dbReference>
<gene>
    <name evidence="1" type="ORF">EHT25_13715</name>
</gene>
<comment type="caution">
    <text evidence="1">The sequence shown here is derived from an EMBL/GenBank/DDBJ whole genome shotgun (WGS) entry which is preliminary data.</text>
</comment>
<organism evidence="1 2">
    <name type="scientific">Larkinella rosea</name>
    <dbReference type="NCBI Taxonomy" id="2025312"/>
    <lineage>
        <taxon>Bacteria</taxon>
        <taxon>Pseudomonadati</taxon>
        <taxon>Bacteroidota</taxon>
        <taxon>Cytophagia</taxon>
        <taxon>Cytophagales</taxon>
        <taxon>Spirosomataceae</taxon>
        <taxon>Larkinella</taxon>
    </lineage>
</organism>